<feature type="coiled-coil region" evidence="1">
    <location>
        <begin position="199"/>
        <end position="227"/>
    </location>
</feature>
<gene>
    <name evidence="4" type="ORF">D9756_001586</name>
</gene>
<dbReference type="Gene3D" id="1.10.287.110">
    <property type="entry name" value="DnaJ domain"/>
    <property type="match status" value="1"/>
</dbReference>
<reference evidence="4 5" key="1">
    <citation type="journal article" date="2020" name="ISME J.">
        <title>Uncovering the hidden diversity of litter-decomposition mechanisms in mushroom-forming fungi.</title>
        <authorList>
            <person name="Floudas D."/>
            <person name="Bentzer J."/>
            <person name="Ahren D."/>
            <person name="Johansson T."/>
            <person name="Persson P."/>
            <person name="Tunlid A."/>
        </authorList>
    </citation>
    <scope>NUCLEOTIDE SEQUENCE [LARGE SCALE GENOMIC DNA]</scope>
    <source>
        <strain evidence="4 5">CBS 146.42</strain>
    </source>
</reference>
<dbReference type="InterPro" id="IPR052594">
    <property type="entry name" value="J_domain-containing_protein"/>
</dbReference>
<dbReference type="GO" id="GO:0005737">
    <property type="term" value="C:cytoplasm"/>
    <property type="evidence" value="ECO:0007669"/>
    <property type="project" value="TreeGrafter"/>
</dbReference>
<dbReference type="Pfam" id="PF23302">
    <property type="entry name" value="HTH_DNAJC9"/>
    <property type="match status" value="1"/>
</dbReference>
<dbReference type="PANTHER" id="PTHR44144:SF1">
    <property type="entry name" value="DNAJ HOMOLOG SUBFAMILY C MEMBER 9"/>
    <property type="match status" value="1"/>
</dbReference>
<name>A0A8H5G4P8_9AGAR</name>
<dbReference type="GO" id="GO:0031072">
    <property type="term" value="F:heat shock protein binding"/>
    <property type="evidence" value="ECO:0007669"/>
    <property type="project" value="TreeGrafter"/>
</dbReference>
<feature type="compositionally biased region" description="Basic residues" evidence="2">
    <location>
        <begin position="360"/>
        <end position="370"/>
    </location>
</feature>
<dbReference type="Proteomes" id="UP000559027">
    <property type="component" value="Unassembled WGS sequence"/>
</dbReference>
<protein>
    <recommendedName>
        <fullName evidence="3">J domain-containing protein</fullName>
    </recommendedName>
</protein>
<feature type="region of interest" description="Disordered" evidence="2">
    <location>
        <begin position="293"/>
        <end position="370"/>
    </location>
</feature>
<dbReference type="InterPro" id="IPR001623">
    <property type="entry name" value="DnaJ_domain"/>
</dbReference>
<organism evidence="4 5">
    <name type="scientific">Leucocoprinus leucothites</name>
    <dbReference type="NCBI Taxonomy" id="201217"/>
    <lineage>
        <taxon>Eukaryota</taxon>
        <taxon>Fungi</taxon>
        <taxon>Dikarya</taxon>
        <taxon>Basidiomycota</taxon>
        <taxon>Agaricomycotina</taxon>
        <taxon>Agaricomycetes</taxon>
        <taxon>Agaricomycetidae</taxon>
        <taxon>Agaricales</taxon>
        <taxon>Agaricineae</taxon>
        <taxon>Agaricaceae</taxon>
        <taxon>Leucocoprinus</taxon>
    </lineage>
</organism>
<dbReference type="OrthoDB" id="110024at2759"/>
<dbReference type="InterPro" id="IPR056453">
    <property type="entry name" value="HTH_DNAJC9"/>
</dbReference>
<dbReference type="EMBL" id="JAACJO010000005">
    <property type="protein sequence ID" value="KAF5358288.1"/>
    <property type="molecule type" value="Genomic_DNA"/>
</dbReference>
<dbReference type="PANTHER" id="PTHR44144">
    <property type="entry name" value="DNAJ HOMOLOG SUBFAMILY C MEMBER 9"/>
    <property type="match status" value="1"/>
</dbReference>
<dbReference type="PROSITE" id="PS50076">
    <property type="entry name" value="DNAJ_2"/>
    <property type="match status" value="1"/>
</dbReference>
<keyword evidence="5" id="KW-1185">Reference proteome</keyword>
<dbReference type="GO" id="GO:0005634">
    <property type="term" value="C:nucleus"/>
    <property type="evidence" value="ECO:0007669"/>
    <property type="project" value="TreeGrafter"/>
</dbReference>
<evidence type="ECO:0000256" key="1">
    <source>
        <dbReference type="SAM" id="Coils"/>
    </source>
</evidence>
<dbReference type="InterPro" id="IPR036869">
    <property type="entry name" value="J_dom_sf"/>
</dbReference>
<dbReference type="AlphaFoldDB" id="A0A8H5G4P8"/>
<dbReference type="CDD" id="cd06257">
    <property type="entry name" value="DnaJ"/>
    <property type="match status" value="1"/>
</dbReference>
<accession>A0A8H5G4P8</accession>
<dbReference type="SUPFAM" id="SSF46565">
    <property type="entry name" value="Chaperone J-domain"/>
    <property type="match status" value="1"/>
</dbReference>
<dbReference type="SMART" id="SM00271">
    <property type="entry name" value="DnaJ"/>
    <property type="match status" value="1"/>
</dbReference>
<dbReference type="InterPro" id="IPR018253">
    <property type="entry name" value="DnaJ_domain_CS"/>
</dbReference>
<evidence type="ECO:0000256" key="2">
    <source>
        <dbReference type="SAM" id="MobiDB-lite"/>
    </source>
</evidence>
<evidence type="ECO:0000313" key="5">
    <source>
        <dbReference type="Proteomes" id="UP000559027"/>
    </source>
</evidence>
<sequence length="370" mass="41726">MDDHDPISQFFPDQESVDLYEVLNLRNTATPDEIKKAYRQLALVHHPDKHATASDEAKEAASLKFQQIGFAYAVLSDEKRKERYDKTGSTTEGFDLEPGDGGWEAYFEDLFERVTRDKLDEMKKEYQGELYRDHQSSIMTFDFPIGSPEEIEDLKKAYLDTKGSIGEIMTHIPHSTTEDEPRFIVEITKLIEQGDLPKMKEWQKSIKDEKARLVRQKESQKEAAEAEVLAKELGVWDEFYGDGKARKRKGKETKAGEDDGEEAATLKALITRKKEIGAQAMASFFDNLEAKYAGGAGRKGKGKKRGHPEVEGDNGPSTKKARAEDIPDDEWAKIQQRLFGDESKASKVSDVSPPSQSKVANKKGRKKSTK</sequence>
<dbReference type="Pfam" id="PF00226">
    <property type="entry name" value="DnaJ"/>
    <property type="match status" value="1"/>
</dbReference>
<dbReference type="PRINTS" id="PR00625">
    <property type="entry name" value="JDOMAIN"/>
</dbReference>
<comment type="caution">
    <text evidence="4">The sequence shown here is derived from an EMBL/GenBank/DDBJ whole genome shotgun (WGS) entry which is preliminary data.</text>
</comment>
<dbReference type="PROSITE" id="PS00636">
    <property type="entry name" value="DNAJ_1"/>
    <property type="match status" value="1"/>
</dbReference>
<evidence type="ECO:0000259" key="3">
    <source>
        <dbReference type="PROSITE" id="PS50076"/>
    </source>
</evidence>
<proteinExistence type="predicted"/>
<feature type="domain" description="J" evidence="3">
    <location>
        <begin position="18"/>
        <end position="88"/>
    </location>
</feature>
<keyword evidence="1" id="KW-0175">Coiled coil</keyword>
<evidence type="ECO:0000313" key="4">
    <source>
        <dbReference type="EMBL" id="KAF5358288.1"/>
    </source>
</evidence>